<protein>
    <submittedName>
        <fullName evidence="2">Uncharacterized protein</fullName>
    </submittedName>
</protein>
<name>A0A6A3QA96_9STRA</name>
<evidence type="ECO:0000313" key="3">
    <source>
        <dbReference type="Proteomes" id="UP000440732"/>
    </source>
</evidence>
<sequence length="169" mass="19300">MPGPGAPQCDKCPVVLLVDTGFSRQRNETEFEGWLHHLGYPEPEFLKSPFRIDWLAQRRLRFSMAKIIADSTWQNRFFDRHNGDILEEMLQKIQKSWQSQPIKPKSVLGPVSADQVRVHAQKRPRGRRSPLRGEPQAPTSYDYSGSPATLPDTGADRYARGAFSSFSTW</sequence>
<dbReference type="Proteomes" id="UP000440732">
    <property type="component" value="Unassembled WGS sequence"/>
</dbReference>
<gene>
    <name evidence="2" type="ORF">PF006_g29040</name>
</gene>
<dbReference type="EMBL" id="QXGA01004629">
    <property type="protein sequence ID" value="KAE9071947.1"/>
    <property type="molecule type" value="Genomic_DNA"/>
</dbReference>
<evidence type="ECO:0000256" key="1">
    <source>
        <dbReference type="SAM" id="MobiDB-lite"/>
    </source>
</evidence>
<feature type="compositionally biased region" description="Polar residues" evidence="1">
    <location>
        <begin position="137"/>
        <end position="147"/>
    </location>
</feature>
<dbReference type="AlphaFoldDB" id="A0A6A3QA96"/>
<proteinExistence type="predicted"/>
<accession>A0A6A3QA96</accession>
<feature type="region of interest" description="Disordered" evidence="1">
    <location>
        <begin position="101"/>
        <end position="155"/>
    </location>
</feature>
<feature type="compositionally biased region" description="Basic residues" evidence="1">
    <location>
        <begin position="119"/>
        <end position="130"/>
    </location>
</feature>
<organism evidence="2 3">
    <name type="scientific">Phytophthora fragariae</name>
    <dbReference type="NCBI Taxonomy" id="53985"/>
    <lineage>
        <taxon>Eukaryota</taxon>
        <taxon>Sar</taxon>
        <taxon>Stramenopiles</taxon>
        <taxon>Oomycota</taxon>
        <taxon>Peronosporomycetes</taxon>
        <taxon>Peronosporales</taxon>
        <taxon>Peronosporaceae</taxon>
        <taxon>Phytophthora</taxon>
    </lineage>
</organism>
<evidence type="ECO:0000313" key="2">
    <source>
        <dbReference type="EMBL" id="KAE9071947.1"/>
    </source>
</evidence>
<reference evidence="2 3" key="1">
    <citation type="submission" date="2018-08" db="EMBL/GenBank/DDBJ databases">
        <title>Genomic investigation of the strawberry pathogen Phytophthora fragariae indicates pathogenicity is determined by transcriptional variation in three key races.</title>
        <authorList>
            <person name="Adams T.M."/>
            <person name="Armitage A.D."/>
            <person name="Sobczyk M.K."/>
            <person name="Bates H.J."/>
            <person name="Dunwell J.M."/>
            <person name="Nellist C.F."/>
            <person name="Harrison R.J."/>
        </authorList>
    </citation>
    <scope>NUCLEOTIDE SEQUENCE [LARGE SCALE GENOMIC DNA]</scope>
    <source>
        <strain evidence="2 3">NOV-5</strain>
    </source>
</reference>
<comment type="caution">
    <text evidence="2">The sequence shown here is derived from an EMBL/GenBank/DDBJ whole genome shotgun (WGS) entry which is preliminary data.</text>
</comment>